<proteinExistence type="inferred from homology"/>
<evidence type="ECO:0000256" key="7">
    <source>
        <dbReference type="ARBA" id="ARBA00022989"/>
    </source>
</evidence>
<evidence type="ECO:0000256" key="8">
    <source>
        <dbReference type="ARBA" id="ARBA00023034"/>
    </source>
</evidence>
<dbReference type="GO" id="GO:0008194">
    <property type="term" value="F:UDP-glycosyltransferase activity"/>
    <property type="evidence" value="ECO:0007669"/>
    <property type="project" value="TreeGrafter"/>
</dbReference>
<dbReference type="EMBL" id="QKKF02022824">
    <property type="protein sequence ID" value="RZF38003.1"/>
    <property type="molecule type" value="Genomic_DNA"/>
</dbReference>
<accession>A0A482WWY6</accession>
<keyword evidence="8 10" id="KW-0333">Golgi apparatus</keyword>
<keyword evidence="5" id="KW-0812">Transmembrane</keyword>
<keyword evidence="12" id="KW-1185">Reference proteome</keyword>
<name>A0A482WWY6_LAOST</name>
<dbReference type="OrthoDB" id="5957813at2759"/>
<dbReference type="PANTHER" id="PTHR11214">
    <property type="entry name" value="BETA-1,3-N-ACETYLGLUCOSAMINYLTRANSFERASE"/>
    <property type="match status" value="1"/>
</dbReference>
<evidence type="ECO:0000256" key="2">
    <source>
        <dbReference type="ARBA" id="ARBA00008661"/>
    </source>
</evidence>
<comment type="similarity">
    <text evidence="2 10">Belongs to the glycosyltransferase 31 family.</text>
</comment>
<organism evidence="11 12">
    <name type="scientific">Laodelphax striatellus</name>
    <name type="common">Small brown planthopper</name>
    <name type="synonym">Delphax striatella</name>
    <dbReference type="NCBI Taxonomy" id="195883"/>
    <lineage>
        <taxon>Eukaryota</taxon>
        <taxon>Metazoa</taxon>
        <taxon>Ecdysozoa</taxon>
        <taxon>Arthropoda</taxon>
        <taxon>Hexapoda</taxon>
        <taxon>Insecta</taxon>
        <taxon>Pterygota</taxon>
        <taxon>Neoptera</taxon>
        <taxon>Paraneoptera</taxon>
        <taxon>Hemiptera</taxon>
        <taxon>Auchenorrhyncha</taxon>
        <taxon>Fulgoroidea</taxon>
        <taxon>Delphacidae</taxon>
        <taxon>Criomorphinae</taxon>
        <taxon>Laodelphax</taxon>
    </lineage>
</organism>
<evidence type="ECO:0000256" key="5">
    <source>
        <dbReference type="ARBA" id="ARBA00022692"/>
    </source>
</evidence>
<evidence type="ECO:0000256" key="9">
    <source>
        <dbReference type="ARBA" id="ARBA00023136"/>
    </source>
</evidence>
<dbReference type="GO" id="GO:0016758">
    <property type="term" value="F:hexosyltransferase activity"/>
    <property type="evidence" value="ECO:0007669"/>
    <property type="project" value="InterPro"/>
</dbReference>
<dbReference type="AlphaFoldDB" id="A0A482WWY6"/>
<gene>
    <name evidence="11" type="ORF">LSTR_LSTR006402</name>
</gene>
<dbReference type="FunCoup" id="A0A482WWY6">
    <property type="interactions" value="145"/>
</dbReference>
<dbReference type="Gene3D" id="3.90.550.50">
    <property type="match status" value="1"/>
</dbReference>
<dbReference type="PANTHER" id="PTHR11214:SF349">
    <property type="entry name" value="BETA-1,3-GALACTOSYLTRANSFERASE BRN"/>
    <property type="match status" value="1"/>
</dbReference>
<dbReference type="STRING" id="195883.A0A482WWY6"/>
<dbReference type="SMR" id="A0A482WWY6"/>
<dbReference type="Pfam" id="PF01762">
    <property type="entry name" value="Galactosyl_T"/>
    <property type="match status" value="2"/>
</dbReference>
<reference evidence="11 12" key="1">
    <citation type="journal article" date="2017" name="Gigascience">
        <title>Genome sequence of the small brown planthopper, Laodelphax striatellus.</title>
        <authorList>
            <person name="Zhu J."/>
            <person name="Jiang F."/>
            <person name="Wang X."/>
            <person name="Yang P."/>
            <person name="Bao Y."/>
            <person name="Zhao W."/>
            <person name="Wang W."/>
            <person name="Lu H."/>
            <person name="Wang Q."/>
            <person name="Cui N."/>
            <person name="Li J."/>
            <person name="Chen X."/>
            <person name="Luo L."/>
            <person name="Yu J."/>
            <person name="Kang L."/>
            <person name="Cui F."/>
        </authorList>
    </citation>
    <scope>NUCLEOTIDE SEQUENCE [LARGE SCALE GENOMIC DNA]</scope>
    <source>
        <strain evidence="11">Lst14</strain>
    </source>
</reference>
<evidence type="ECO:0000256" key="6">
    <source>
        <dbReference type="ARBA" id="ARBA00022968"/>
    </source>
</evidence>
<keyword evidence="6" id="KW-0735">Signal-anchor</keyword>
<dbReference type="EC" id="2.4.1.-" evidence="10"/>
<evidence type="ECO:0000256" key="10">
    <source>
        <dbReference type="RuleBase" id="RU363063"/>
    </source>
</evidence>
<protein>
    <recommendedName>
        <fullName evidence="10">Hexosyltransferase</fullName>
        <ecNumber evidence="10">2.4.1.-</ecNumber>
    </recommendedName>
</protein>
<sequence>MRMKRLFYSRSLRSKLKYFLVIFVLCFAYFFGVFTHVFEKDYFSDFTYPLEGDIVEYANQLKNNRKPDEAPINEYNFSYLYNAKGKCSMADKEKIRLVILVKSAIKHFKRRLVIRHSWGYESRFSDVAIRTVFILGVGTDEKLQHKVDQENETFGDIVQANFTDTYYNNTIKTMMGFKWAVLNCPNAMFYFFSDDDMYVSTKNILRFVRNPTNYPAYLQQAIVSLNSSHDLPRSNNHIDKEALLVKEDRISNRKLQQVLDYQLPENVSLYSGYVFFSSPLRHLTSKWYVSLEEYPFHMWPPYVAAGAYVVSHEALLDMYYGSFFTKHFRFDDVYLGIVAKKMDVEPFHCPEFYFYKKNYIKDDYKYVIASHGYDNPEELLAIWNEQRSSGNA</sequence>
<dbReference type="GO" id="GO:0000139">
    <property type="term" value="C:Golgi membrane"/>
    <property type="evidence" value="ECO:0007669"/>
    <property type="project" value="UniProtKB-SubCell"/>
</dbReference>
<evidence type="ECO:0000256" key="3">
    <source>
        <dbReference type="ARBA" id="ARBA00022676"/>
    </source>
</evidence>
<comment type="caution">
    <text evidence="11">The sequence shown here is derived from an EMBL/GenBank/DDBJ whole genome shotgun (WGS) entry which is preliminary data.</text>
</comment>
<evidence type="ECO:0000256" key="4">
    <source>
        <dbReference type="ARBA" id="ARBA00022679"/>
    </source>
</evidence>
<comment type="subcellular location">
    <subcellularLocation>
        <location evidence="1 10">Golgi apparatus membrane</location>
        <topology evidence="1 10">Single-pass type II membrane protein</topology>
    </subcellularLocation>
</comment>
<dbReference type="Proteomes" id="UP000291343">
    <property type="component" value="Unassembled WGS sequence"/>
</dbReference>
<dbReference type="GO" id="GO:0006493">
    <property type="term" value="P:protein O-linked glycosylation"/>
    <property type="evidence" value="ECO:0007669"/>
    <property type="project" value="TreeGrafter"/>
</dbReference>
<keyword evidence="4" id="KW-0808">Transferase</keyword>
<keyword evidence="9" id="KW-0472">Membrane</keyword>
<keyword evidence="7" id="KW-1133">Transmembrane helix</keyword>
<keyword evidence="3 10" id="KW-0328">Glycosyltransferase</keyword>
<evidence type="ECO:0000313" key="12">
    <source>
        <dbReference type="Proteomes" id="UP000291343"/>
    </source>
</evidence>
<dbReference type="InterPro" id="IPR002659">
    <property type="entry name" value="Glyco_trans_31"/>
</dbReference>
<evidence type="ECO:0000313" key="11">
    <source>
        <dbReference type="EMBL" id="RZF38003.1"/>
    </source>
</evidence>
<evidence type="ECO:0000256" key="1">
    <source>
        <dbReference type="ARBA" id="ARBA00004323"/>
    </source>
</evidence>
<dbReference type="InParanoid" id="A0A482WWY6"/>